<evidence type="ECO:0000256" key="4">
    <source>
        <dbReference type="ARBA" id="ARBA00025740"/>
    </source>
</evidence>
<dbReference type="PANTHER" id="PTHR11227">
    <property type="entry name" value="WD-REPEAT PROTEIN INTERACTING WITH PHOSPHOINOSIDES WIPI -RELATED"/>
    <property type="match status" value="1"/>
</dbReference>
<dbReference type="Gene3D" id="2.130.10.10">
    <property type="entry name" value="YVTN repeat-like/Quinoprotein amine dehydrogenase"/>
    <property type="match status" value="1"/>
</dbReference>
<dbReference type="InterPro" id="IPR036322">
    <property type="entry name" value="WD40_repeat_dom_sf"/>
</dbReference>
<dbReference type="Pfam" id="PF21032">
    <property type="entry name" value="PROPPIN"/>
    <property type="match status" value="1"/>
</dbReference>
<dbReference type="EMBL" id="JAINDJ010000006">
    <property type="protein sequence ID" value="KAG9443760.1"/>
    <property type="molecule type" value="Genomic_DNA"/>
</dbReference>
<evidence type="ECO:0000313" key="7">
    <source>
        <dbReference type="Proteomes" id="UP000825729"/>
    </source>
</evidence>
<feature type="region of interest" description="Disordered" evidence="5">
    <location>
        <begin position="1"/>
        <end position="92"/>
    </location>
</feature>
<feature type="compositionally biased region" description="Acidic residues" evidence="5">
    <location>
        <begin position="48"/>
        <end position="58"/>
    </location>
</feature>
<dbReference type="FunFam" id="2.130.10.10:FF:001083">
    <property type="entry name" value="Autophagy-related protein 18a isoform A"/>
    <property type="match status" value="1"/>
</dbReference>
<dbReference type="SUPFAM" id="SSF50978">
    <property type="entry name" value="WD40 repeat-like"/>
    <property type="match status" value="1"/>
</dbReference>
<dbReference type="InterPro" id="IPR015943">
    <property type="entry name" value="WD40/YVTN_repeat-like_dom_sf"/>
</dbReference>
<feature type="compositionally biased region" description="Low complexity" evidence="5">
    <location>
        <begin position="1"/>
        <end position="14"/>
    </location>
</feature>
<organism evidence="6 7">
    <name type="scientific">Aristolochia fimbriata</name>
    <name type="common">White veined hardy Dutchman's pipe vine</name>
    <dbReference type="NCBI Taxonomy" id="158543"/>
    <lineage>
        <taxon>Eukaryota</taxon>
        <taxon>Viridiplantae</taxon>
        <taxon>Streptophyta</taxon>
        <taxon>Embryophyta</taxon>
        <taxon>Tracheophyta</taxon>
        <taxon>Spermatophyta</taxon>
        <taxon>Magnoliopsida</taxon>
        <taxon>Magnoliidae</taxon>
        <taxon>Piperales</taxon>
        <taxon>Aristolochiaceae</taxon>
        <taxon>Aristolochia</taxon>
    </lineage>
</organism>
<evidence type="ECO:0000313" key="6">
    <source>
        <dbReference type="EMBL" id="KAG9443760.1"/>
    </source>
</evidence>
<evidence type="ECO:0000256" key="5">
    <source>
        <dbReference type="SAM" id="MobiDB-lite"/>
    </source>
</evidence>
<proteinExistence type="inferred from homology"/>
<evidence type="ECO:0000256" key="3">
    <source>
        <dbReference type="ARBA" id="ARBA00022737"/>
    </source>
</evidence>
<reference evidence="6 7" key="1">
    <citation type="submission" date="2021-07" db="EMBL/GenBank/DDBJ databases">
        <title>The Aristolochia fimbriata genome: insights into angiosperm evolution, floral development and chemical biosynthesis.</title>
        <authorList>
            <person name="Jiao Y."/>
        </authorList>
    </citation>
    <scope>NUCLEOTIDE SEQUENCE [LARGE SCALE GENOMIC DNA]</scope>
    <source>
        <strain evidence="6">IBCAS-2021</strain>
        <tissue evidence="6">Leaf</tissue>
    </source>
</reference>
<evidence type="ECO:0000256" key="2">
    <source>
        <dbReference type="ARBA" id="ARBA00022574"/>
    </source>
</evidence>
<dbReference type="SMART" id="SM00320">
    <property type="entry name" value="WD40"/>
    <property type="match status" value="3"/>
</dbReference>
<sequence length="447" mass="49379">MAALSMPSSSPPLAWSHQDANPNSAPNFVSENHVVDHQPQSPRRIVGTEEDAAEEESEPAPSDIPLPPPIRTSPFAPDSRNPTEDNSPSSSSLVPALLHLSFNQDQGCFAAGTDRGFRIYNCDPFREIFRRDFDHRGGGVGVVEMLFRCNILALVGGGPDPQYPLNKVMIWDDHQSRCIGELSFRSEVRAVRLRRDRIIVVLEQKIFVYNFADLKLLHQIETIPNPKGLCAVSQVSGSLVLVCPGMQKGQVRVEHYGLRRTKFIMAHDSRIACFALTQDGKLLATASTKGTLIRVFNTLDGALLQEVRRGADRAEIYSLAFSANAQWLAVSSDKGTVHVFNLKVNQGLAGIDQTRTSSDPNLSVTPSSSSLSFIKGVLPKYFSSEWSVAQFRLQEGGQYIVAFGHQKNTVVILGMDGSFYRCQFDPANGGEMSQLEFYNFLKPEETF</sequence>
<comment type="subcellular location">
    <subcellularLocation>
        <location evidence="1">Preautophagosomal structure membrane</location>
        <topology evidence="1">Peripheral membrane protein</topology>
    </subcellularLocation>
</comment>
<feature type="compositionally biased region" description="Pro residues" evidence="5">
    <location>
        <begin position="62"/>
        <end position="71"/>
    </location>
</feature>
<dbReference type="GO" id="GO:0034045">
    <property type="term" value="C:phagophore assembly site membrane"/>
    <property type="evidence" value="ECO:0007669"/>
    <property type="project" value="UniProtKB-SubCell"/>
</dbReference>
<evidence type="ECO:0000256" key="1">
    <source>
        <dbReference type="ARBA" id="ARBA00004623"/>
    </source>
</evidence>
<dbReference type="InterPro" id="IPR048720">
    <property type="entry name" value="PROPPIN"/>
</dbReference>
<keyword evidence="2" id="KW-0853">WD repeat</keyword>
<comment type="similarity">
    <text evidence="4">Belongs to the WD repeat PROPPIN family.</text>
</comment>
<keyword evidence="7" id="KW-1185">Reference proteome</keyword>
<comment type="caution">
    <text evidence="6">The sequence shown here is derived from an EMBL/GenBank/DDBJ whole genome shotgun (WGS) entry which is preliminary data.</text>
</comment>
<protein>
    <recommendedName>
        <fullName evidence="8">Autophagy-related protein 18a</fullName>
    </recommendedName>
</protein>
<dbReference type="InterPro" id="IPR001680">
    <property type="entry name" value="WD40_rpt"/>
</dbReference>
<dbReference type="Proteomes" id="UP000825729">
    <property type="component" value="Unassembled WGS sequence"/>
</dbReference>
<gene>
    <name evidence="6" type="ORF">H6P81_015100</name>
</gene>
<name>A0AAV7E4A6_ARIFI</name>
<evidence type="ECO:0008006" key="8">
    <source>
        <dbReference type="Google" id="ProtNLM"/>
    </source>
</evidence>
<feature type="compositionally biased region" description="Polar residues" evidence="5">
    <location>
        <begin position="18"/>
        <end position="30"/>
    </location>
</feature>
<keyword evidence="3" id="KW-0677">Repeat</keyword>
<dbReference type="AlphaFoldDB" id="A0AAV7E4A6"/>
<accession>A0AAV7E4A6</accession>